<evidence type="ECO:0000313" key="2">
    <source>
        <dbReference type="EMBL" id="MBJ6372194.1"/>
    </source>
</evidence>
<sequence>MADPAPLSPDPRVHVDLPRLLGLGGQARALSLLPRQPARSVLNGRHASKIRGRGLNFEELRDYQTGDDIRSIDWKVTARTGTPHVRVYTEERDRPTLLVVDQRMSMFFGSQVYMKSVIAAEAAAIAAHRLLAQGDRVGGLVFGDDMIAEHRPVRSPAALHRLLASIAAANERLHAEAEAEAEAPESSSLNRVLQSTARIAKTNYLVLVFSDFDTADADTERLIRTLAAANDLLLFSVSDPLSRGLPDRFRLTASDGRLQAEVDTGRDATARARIDAAMQDRTKAVEAWARKYGAPFLDLSTDAPALDQLLRLFGHPGGR</sequence>
<accession>A0A8J7JCS9</accession>
<name>A0A8J7JCS9_9RHOB</name>
<gene>
    <name evidence="2" type="ORF">JF290_11715</name>
</gene>
<feature type="domain" description="DUF58" evidence="1">
    <location>
        <begin position="59"/>
        <end position="281"/>
    </location>
</feature>
<comment type="caution">
    <text evidence="2">The sequence shown here is derived from an EMBL/GenBank/DDBJ whole genome shotgun (WGS) entry which is preliminary data.</text>
</comment>
<evidence type="ECO:0000313" key="3">
    <source>
        <dbReference type="Proteomes" id="UP000619079"/>
    </source>
</evidence>
<protein>
    <submittedName>
        <fullName evidence="2">DUF58 domain-containing protein</fullName>
    </submittedName>
</protein>
<keyword evidence="3" id="KW-1185">Reference proteome</keyword>
<dbReference type="PANTHER" id="PTHR33608">
    <property type="entry name" value="BLL2464 PROTEIN"/>
    <property type="match status" value="1"/>
</dbReference>
<proteinExistence type="predicted"/>
<dbReference type="RefSeq" id="WP_199025069.1">
    <property type="nucleotide sequence ID" value="NZ_JAELVR010000007.1"/>
</dbReference>
<dbReference type="PANTHER" id="PTHR33608:SF12">
    <property type="entry name" value="DUF58 DOMAIN-CONTAINING PROTEIN"/>
    <property type="match status" value="1"/>
</dbReference>
<reference evidence="2" key="1">
    <citation type="submission" date="2020-12" db="EMBL/GenBank/DDBJ databases">
        <title>Sedimentitalea sp. nov., isolated from sand in Incheon.</title>
        <authorList>
            <person name="Kim W."/>
        </authorList>
    </citation>
    <scope>NUCLEOTIDE SEQUENCE</scope>
    <source>
        <strain evidence="2">CAU 1593</strain>
    </source>
</reference>
<dbReference type="AlphaFoldDB" id="A0A8J7JCS9"/>
<dbReference type="Proteomes" id="UP000619079">
    <property type="component" value="Unassembled WGS sequence"/>
</dbReference>
<dbReference type="EMBL" id="JAELVR010000007">
    <property type="protein sequence ID" value="MBJ6372194.1"/>
    <property type="molecule type" value="Genomic_DNA"/>
</dbReference>
<evidence type="ECO:0000259" key="1">
    <source>
        <dbReference type="Pfam" id="PF01882"/>
    </source>
</evidence>
<organism evidence="2 3">
    <name type="scientific">Sedimentitalea arenosa</name>
    <dbReference type="NCBI Taxonomy" id="2798803"/>
    <lineage>
        <taxon>Bacteria</taxon>
        <taxon>Pseudomonadati</taxon>
        <taxon>Pseudomonadota</taxon>
        <taxon>Alphaproteobacteria</taxon>
        <taxon>Rhodobacterales</taxon>
        <taxon>Paracoccaceae</taxon>
        <taxon>Sedimentitalea</taxon>
    </lineage>
</organism>
<dbReference type="InterPro" id="IPR002881">
    <property type="entry name" value="DUF58"/>
</dbReference>
<dbReference type="Pfam" id="PF01882">
    <property type="entry name" value="DUF58"/>
    <property type="match status" value="1"/>
</dbReference>